<dbReference type="OrthoDB" id="256989at2157"/>
<organism evidence="2 3">
    <name type="scientific">Halomicrobium zhouii</name>
    <dbReference type="NCBI Taxonomy" id="767519"/>
    <lineage>
        <taxon>Archaea</taxon>
        <taxon>Methanobacteriati</taxon>
        <taxon>Methanobacteriota</taxon>
        <taxon>Stenosarchaea group</taxon>
        <taxon>Halobacteria</taxon>
        <taxon>Halobacteriales</taxon>
        <taxon>Haloarculaceae</taxon>
        <taxon>Halomicrobium</taxon>
    </lineage>
</organism>
<feature type="compositionally biased region" description="Acidic residues" evidence="1">
    <location>
        <begin position="46"/>
        <end position="55"/>
    </location>
</feature>
<feature type="region of interest" description="Disordered" evidence="1">
    <location>
        <begin position="32"/>
        <end position="55"/>
    </location>
</feature>
<dbReference type="Proteomes" id="UP000199062">
    <property type="component" value="Unassembled WGS sequence"/>
</dbReference>
<dbReference type="RefSeq" id="WP_177227220.1">
    <property type="nucleotide sequence ID" value="NZ_FOZK01000001.1"/>
</dbReference>
<dbReference type="AlphaFoldDB" id="A0A1I6KQS3"/>
<dbReference type="STRING" id="767519.SAMN05216559_1323"/>
<keyword evidence="3" id="KW-1185">Reference proteome</keyword>
<gene>
    <name evidence="2" type="ORF">SAMN05216559_1323</name>
</gene>
<reference evidence="2 3" key="1">
    <citation type="submission" date="2016-10" db="EMBL/GenBank/DDBJ databases">
        <authorList>
            <person name="de Groot N.N."/>
        </authorList>
    </citation>
    <scope>NUCLEOTIDE SEQUENCE [LARGE SCALE GENOMIC DNA]</scope>
    <source>
        <strain evidence="2 3">CGMCC 1.10457</strain>
    </source>
</reference>
<proteinExistence type="predicted"/>
<sequence>MGNGDNSGGTPQTLGRCSECGSVYPVQTTASGELRPIGTDGGCECGNDDFEPVSE</sequence>
<evidence type="ECO:0000256" key="1">
    <source>
        <dbReference type="SAM" id="MobiDB-lite"/>
    </source>
</evidence>
<accession>A0A1I6KQS3</accession>
<dbReference type="EMBL" id="FOZK01000001">
    <property type="protein sequence ID" value="SFR93566.1"/>
    <property type="molecule type" value="Genomic_DNA"/>
</dbReference>
<evidence type="ECO:0000313" key="3">
    <source>
        <dbReference type="Proteomes" id="UP000199062"/>
    </source>
</evidence>
<name>A0A1I6KQS3_9EURY</name>
<protein>
    <submittedName>
        <fullName evidence="2">Uncharacterized protein</fullName>
    </submittedName>
</protein>
<evidence type="ECO:0000313" key="2">
    <source>
        <dbReference type="EMBL" id="SFR93566.1"/>
    </source>
</evidence>